<protein>
    <submittedName>
        <fullName evidence="1">Uncharacterized protein</fullName>
    </submittedName>
</protein>
<dbReference type="EMBL" id="ML208278">
    <property type="protein sequence ID" value="TFK73140.1"/>
    <property type="molecule type" value="Genomic_DNA"/>
</dbReference>
<accession>A0ACD3B5Q8</accession>
<name>A0ACD3B5Q8_9AGAR</name>
<evidence type="ECO:0000313" key="2">
    <source>
        <dbReference type="Proteomes" id="UP000308600"/>
    </source>
</evidence>
<proteinExistence type="predicted"/>
<sequence length="475" mass="53487">MHSIYPLLKLLPPEDFQQRNGECILSRLTPDSTSTDWHRVEYYGRRIKAFYHDPNSLPTMTLPFHTCCAIQSYFPSSLFPKIDSLHIGSFDPISDAVLFMMASSPLRRVDICKIQPCNRNLVDSLLTCLREKAQNIQHLTLGGICPSQFPQWAGYLTGLISLDLTQLDLDEGLYQPTIRGIANLPLLRTLMLDLAGGIGPQLPETVWSAPIDHLTLKGSISQIAAFLNCHEMAHIRDIRLEFPACYAGNVAPLEDWIAFQQILSLVVSRWSEMQGVVLDIERFLNSSVRLHRQDFPEVIEPLTVLTQLRRLRILPETSSVSCPGLSATDYWTMAKAFPALEHLALPLARGNVITFEGLYKFALRCPRLRFLVVGIDTQLIPTTQYPAVATDLEILSVGDSPLHNFKVHSITRHLNQLFPRLKTIISTNAAWNDVQDLLKLYRSMMADSSERREVTSALVEELEAEDEVSVPSIIS</sequence>
<gene>
    <name evidence="1" type="ORF">BDN72DRAFT_956755</name>
</gene>
<keyword evidence="2" id="KW-1185">Reference proteome</keyword>
<evidence type="ECO:0000313" key="1">
    <source>
        <dbReference type="EMBL" id="TFK73140.1"/>
    </source>
</evidence>
<organism evidence="1 2">
    <name type="scientific">Pluteus cervinus</name>
    <dbReference type="NCBI Taxonomy" id="181527"/>
    <lineage>
        <taxon>Eukaryota</taxon>
        <taxon>Fungi</taxon>
        <taxon>Dikarya</taxon>
        <taxon>Basidiomycota</taxon>
        <taxon>Agaricomycotina</taxon>
        <taxon>Agaricomycetes</taxon>
        <taxon>Agaricomycetidae</taxon>
        <taxon>Agaricales</taxon>
        <taxon>Pluteineae</taxon>
        <taxon>Pluteaceae</taxon>
        <taxon>Pluteus</taxon>
    </lineage>
</organism>
<reference evidence="1 2" key="1">
    <citation type="journal article" date="2019" name="Nat. Ecol. Evol.">
        <title>Megaphylogeny resolves global patterns of mushroom evolution.</title>
        <authorList>
            <person name="Varga T."/>
            <person name="Krizsan K."/>
            <person name="Foldi C."/>
            <person name="Dima B."/>
            <person name="Sanchez-Garcia M."/>
            <person name="Sanchez-Ramirez S."/>
            <person name="Szollosi G.J."/>
            <person name="Szarkandi J.G."/>
            <person name="Papp V."/>
            <person name="Albert L."/>
            <person name="Andreopoulos W."/>
            <person name="Angelini C."/>
            <person name="Antonin V."/>
            <person name="Barry K.W."/>
            <person name="Bougher N.L."/>
            <person name="Buchanan P."/>
            <person name="Buyck B."/>
            <person name="Bense V."/>
            <person name="Catcheside P."/>
            <person name="Chovatia M."/>
            <person name="Cooper J."/>
            <person name="Damon W."/>
            <person name="Desjardin D."/>
            <person name="Finy P."/>
            <person name="Geml J."/>
            <person name="Haridas S."/>
            <person name="Hughes K."/>
            <person name="Justo A."/>
            <person name="Karasinski D."/>
            <person name="Kautmanova I."/>
            <person name="Kiss B."/>
            <person name="Kocsube S."/>
            <person name="Kotiranta H."/>
            <person name="LaButti K.M."/>
            <person name="Lechner B.E."/>
            <person name="Liimatainen K."/>
            <person name="Lipzen A."/>
            <person name="Lukacs Z."/>
            <person name="Mihaltcheva S."/>
            <person name="Morgado L.N."/>
            <person name="Niskanen T."/>
            <person name="Noordeloos M.E."/>
            <person name="Ohm R.A."/>
            <person name="Ortiz-Santana B."/>
            <person name="Ovrebo C."/>
            <person name="Racz N."/>
            <person name="Riley R."/>
            <person name="Savchenko A."/>
            <person name="Shiryaev A."/>
            <person name="Soop K."/>
            <person name="Spirin V."/>
            <person name="Szebenyi C."/>
            <person name="Tomsovsky M."/>
            <person name="Tulloss R.E."/>
            <person name="Uehling J."/>
            <person name="Grigoriev I.V."/>
            <person name="Vagvolgyi C."/>
            <person name="Papp T."/>
            <person name="Martin F.M."/>
            <person name="Miettinen O."/>
            <person name="Hibbett D.S."/>
            <person name="Nagy L.G."/>
        </authorList>
    </citation>
    <scope>NUCLEOTIDE SEQUENCE [LARGE SCALE GENOMIC DNA]</scope>
    <source>
        <strain evidence="1 2">NL-1719</strain>
    </source>
</reference>
<dbReference type="Proteomes" id="UP000308600">
    <property type="component" value="Unassembled WGS sequence"/>
</dbReference>